<dbReference type="EMBL" id="OZ034815">
    <property type="protein sequence ID" value="CAL1372447.1"/>
    <property type="molecule type" value="Genomic_DNA"/>
</dbReference>
<evidence type="ECO:0000256" key="1">
    <source>
        <dbReference type="SAM" id="MobiDB-lite"/>
    </source>
</evidence>
<feature type="region of interest" description="Disordered" evidence="1">
    <location>
        <begin position="16"/>
        <end position="36"/>
    </location>
</feature>
<evidence type="ECO:0000313" key="3">
    <source>
        <dbReference type="EMBL" id="CAL1372447.1"/>
    </source>
</evidence>
<dbReference type="SUPFAM" id="SSF54236">
    <property type="entry name" value="Ubiquitin-like"/>
    <property type="match status" value="1"/>
</dbReference>
<proteinExistence type="predicted"/>
<feature type="domain" description="Ubiquitin-like" evidence="2">
    <location>
        <begin position="58"/>
        <end position="113"/>
    </location>
</feature>
<dbReference type="InterPro" id="IPR000626">
    <property type="entry name" value="Ubiquitin-like_dom"/>
</dbReference>
<name>A0AAV2DHW8_9ROSI</name>
<reference evidence="3 4" key="1">
    <citation type="submission" date="2024-04" db="EMBL/GenBank/DDBJ databases">
        <authorList>
            <person name="Fracassetti M."/>
        </authorList>
    </citation>
    <scope>NUCLEOTIDE SEQUENCE [LARGE SCALE GENOMIC DNA]</scope>
</reference>
<dbReference type="Gene3D" id="3.10.20.90">
    <property type="entry name" value="Phosphatidylinositol 3-kinase Catalytic Subunit, Chain A, domain 1"/>
    <property type="match status" value="1"/>
</dbReference>
<feature type="compositionally biased region" description="Low complexity" evidence="1">
    <location>
        <begin position="17"/>
        <end position="30"/>
    </location>
</feature>
<gene>
    <name evidence="3" type="ORF">LTRI10_LOCUS14455</name>
</gene>
<dbReference type="Proteomes" id="UP001497516">
    <property type="component" value="Chromosome 2"/>
</dbReference>
<organism evidence="3 4">
    <name type="scientific">Linum trigynum</name>
    <dbReference type="NCBI Taxonomy" id="586398"/>
    <lineage>
        <taxon>Eukaryota</taxon>
        <taxon>Viridiplantae</taxon>
        <taxon>Streptophyta</taxon>
        <taxon>Embryophyta</taxon>
        <taxon>Tracheophyta</taxon>
        <taxon>Spermatophyta</taxon>
        <taxon>Magnoliopsida</taxon>
        <taxon>eudicotyledons</taxon>
        <taxon>Gunneridae</taxon>
        <taxon>Pentapetalae</taxon>
        <taxon>rosids</taxon>
        <taxon>fabids</taxon>
        <taxon>Malpighiales</taxon>
        <taxon>Linaceae</taxon>
        <taxon>Linum</taxon>
    </lineage>
</organism>
<dbReference type="InterPro" id="IPR029071">
    <property type="entry name" value="Ubiquitin-like_domsf"/>
</dbReference>
<protein>
    <recommendedName>
        <fullName evidence="2">Ubiquitin-like domain-containing protein</fullName>
    </recommendedName>
</protein>
<evidence type="ECO:0000313" key="4">
    <source>
        <dbReference type="Proteomes" id="UP001497516"/>
    </source>
</evidence>
<dbReference type="CDD" id="cd17039">
    <property type="entry name" value="Ubl_ubiquitin_like"/>
    <property type="match status" value="1"/>
</dbReference>
<dbReference type="AlphaFoldDB" id="A0AAV2DHW8"/>
<sequence length="223" mass="24362">MEENSHQFSLKQTIVMNGGSSSGGRRSNSGSGSGSDSDDEAAAGFLYLGLGDYSLSYYNASLNMSAAELKEWVNEHYGVPISRIKIYQESNAAEDGELMDDRRTLAYYGFTKGGNRVYRMRIAEQRRSTLFPLWVSESGVDGYSLHFNVTEATTVAQLKDMILERLRGPDGGGGRGRGGGGALTLHHLIDTEGLNNIPMVGEDKPLLYYLVTEGRHVRMSFGG</sequence>
<accession>A0AAV2DHW8</accession>
<evidence type="ECO:0000259" key="2">
    <source>
        <dbReference type="PROSITE" id="PS50053"/>
    </source>
</evidence>
<keyword evidence="4" id="KW-1185">Reference proteome</keyword>
<dbReference type="PROSITE" id="PS50053">
    <property type="entry name" value="UBIQUITIN_2"/>
    <property type="match status" value="1"/>
</dbReference>